<gene>
    <name evidence="1" type="ORF">apy_15880</name>
</gene>
<dbReference type="Pfam" id="PF09754">
    <property type="entry name" value="PAC2"/>
    <property type="match status" value="1"/>
</dbReference>
<dbReference type="Proteomes" id="UP000291213">
    <property type="component" value="Unassembled WGS sequence"/>
</dbReference>
<proteinExistence type="predicted"/>
<organism evidence="1 2">
    <name type="scientific">Aeropyrum pernix</name>
    <dbReference type="NCBI Taxonomy" id="56636"/>
    <lineage>
        <taxon>Archaea</taxon>
        <taxon>Thermoproteota</taxon>
        <taxon>Thermoprotei</taxon>
        <taxon>Desulfurococcales</taxon>
        <taxon>Desulfurococcaceae</taxon>
        <taxon>Aeropyrum</taxon>
    </lineage>
</organism>
<dbReference type="AlphaFoldDB" id="A0A401HBR5"/>
<evidence type="ECO:0000313" key="1">
    <source>
        <dbReference type="EMBL" id="GBF09863.1"/>
    </source>
</evidence>
<dbReference type="OrthoDB" id="31247at2157"/>
<dbReference type="InterPro" id="IPR019151">
    <property type="entry name" value="Proteasome_assmbl_chaperone_2"/>
</dbReference>
<sequence length="259" mass="28818">MNSSIVYSEEIYGWEFLEFEHFEDVKFMIVGLPDVGLVGAITGMHLIRSKDMSYTVGIDHYGALPPVVIMNRGRVLHPIRIYRSGDVAALITDVPILPAAIPSFSAAVVEYSRRRGIEYIISTTGVGNPKRLEQEKPSLYWLASDKKASLLASSLRMASEPEQGIIVGPYAIILKEAMKKHVHNLVLLADSFIDIPDPEAAAVIVEGINSITGLNVSVEELIKQAEEIKLRMRDLMKETKAVMARMGKEMEYRAPILYT</sequence>
<name>A0A401HBR5_AERPX</name>
<protein>
    <recommendedName>
        <fullName evidence="3">Proteasome assembly chaperone family protein</fullName>
    </recommendedName>
</protein>
<dbReference type="PANTHER" id="PTHR35610">
    <property type="entry name" value="3-ISOPROPYLMALATE DEHYDRATASE-RELATED"/>
    <property type="match status" value="1"/>
</dbReference>
<evidence type="ECO:0008006" key="3">
    <source>
        <dbReference type="Google" id="ProtNLM"/>
    </source>
</evidence>
<dbReference type="Gene3D" id="3.40.50.10900">
    <property type="entry name" value="PAC-like subunit"/>
    <property type="match status" value="1"/>
</dbReference>
<dbReference type="InterPro" id="IPR038389">
    <property type="entry name" value="PSMG2_sf"/>
</dbReference>
<accession>A0A401HBR5</accession>
<comment type="caution">
    <text evidence="1">The sequence shown here is derived from an EMBL/GenBank/DDBJ whole genome shotgun (WGS) entry which is preliminary data.</text>
</comment>
<dbReference type="PANTHER" id="PTHR35610:SF3">
    <property type="entry name" value="PROTEASOME ASSEMBLY CHAPERONE FAMILY PROTEIN"/>
    <property type="match status" value="1"/>
</dbReference>
<reference evidence="1 2" key="1">
    <citation type="submission" date="2017-02" db="EMBL/GenBank/DDBJ databases">
        <title>isolation and characterization of a novel temperate virus Aeropyrum globular virus 1 infecting hyperthermophilic archaeon Aeropyrum.</title>
        <authorList>
            <person name="Yumiya M."/>
            <person name="Yoshida T."/>
            <person name="Sako Y."/>
        </authorList>
    </citation>
    <scope>NUCLEOTIDE SEQUENCE [LARGE SCALE GENOMIC DNA]</scope>
    <source>
        <strain evidence="1 2">YK1-12-2013</strain>
    </source>
</reference>
<evidence type="ECO:0000313" key="2">
    <source>
        <dbReference type="Proteomes" id="UP000291213"/>
    </source>
</evidence>
<dbReference type="SUPFAM" id="SSF159659">
    <property type="entry name" value="Cgl1923-like"/>
    <property type="match status" value="1"/>
</dbReference>
<dbReference type="EMBL" id="BDMD01000141">
    <property type="protein sequence ID" value="GBF09863.1"/>
    <property type="molecule type" value="Genomic_DNA"/>
</dbReference>